<protein>
    <submittedName>
        <fullName evidence="5">Putative ump-cmp kinase 2 mitochondrial-like protein</fullName>
    </submittedName>
</protein>
<dbReference type="Pfam" id="PF02223">
    <property type="entry name" value="Thymidylate_kin"/>
    <property type="match status" value="1"/>
</dbReference>
<sequence length="203" mass="23412">MPSQYVFTSVDQSLNYLKDPTFYQGKTTMSSMTSKELKGVQVATPPKSIQHLRARFDQCDPKLRRAYYALGNYMAAMEIEALLNEKHVIMDRFWNSTASYALAESTAEIPAQGDSVYKWPTDLLKPDIIIFLTVREHERLRRTARRITTIEEDKLKSNHEFRERLYKAYSNMEGLTSVESNTPPKPALKNIMETALKPLLEKL</sequence>
<keyword evidence="2" id="KW-0547">Nucleotide-binding</keyword>
<dbReference type="InterPro" id="IPR027417">
    <property type="entry name" value="P-loop_NTPase"/>
</dbReference>
<dbReference type="GO" id="GO:0005524">
    <property type="term" value="F:ATP binding"/>
    <property type="evidence" value="ECO:0007669"/>
    <property type="project" value="UniProtKB-KW"/>
</dbReference>
<evidence type="ECO:0000256" key="2">
    <source>
        <dbReference type="ARBA" id="ARBA00022741"/>
    </source>
</evidence>
<dbReference type="GO" id="GO:0004798">
    <property type="term" value="F:dTMP kinase activity"/>
    <property type="evidence" value="ECO:0007669"/>
    <property type="project" value="TreeGrafter"/>
</dbReference>
<dbReference type="Gene3D" id="3.40.50.300">
    <property type="entry name" value="P-loop containing nucleotide triphosphate hydrolases"/>
    <property type="match status" value="1"/>
</dbReference>
<reference evidence="5" key="1">
    <citation type="journal article" date="2018" name="J. Proteomics">
        <title>Exploring the molecular complexity of Triatoma dimidiata sialome.</title>
        <authorList>
            <person name="Santiago P.B."/>
            <person name="de Araujo C.N."/>
            <person name="Charneau S."/>
            <person name="Bastos I.M.D."/>
            <person name="Assumpcao T.C.F."/>
            <person name="Queiroz R.M.L."/>
            <person name="Praca Y.R."/>
            <person name="Cordeiro T.M."/>
            <person name="Garcia C.H.S."/>
            <person name="da Silva I.G."/>
            <person name="Raiol T."/>
            <person name="Motta F.N."/>
            <person name="de Araujo Oliveira J.V."/>
            <person name="de Sousa M.V."/>
            <person name="Ribeiro J.M.C."/>
            <person name="de Santana J.M."/>
        </authorList>
    </citation>
    <scope>NUCLEOTIDE SEQUENCE</scope>
    <source>
        <strain evidence="5">Santander</strain>
        <tissue evidence="5">Salivary glands</tissue>
    </source>
</reference>
<dbReference type="SUPFAM" id="SSF52540">
    <property type="entry name" value="P-loop containing nucleoside triphosphate hydrolases"/>
    <property type="match status" value="1"/>
</dbReference>
<name>A0A0V0GA91_TRIDM</name>
<evidence type="ECO:0000256" key="3">
    <source>
        <dbReference type="ARBA" id="ARBA00022840"/>
    </source>
</evidence>
<dbReference type="AlphaFoldDB" id="A0A0V0GA91"/>
<evidence type="ECO:0000313" key="5">
    <source>
        <dbReference type="EMBL" id="JAP04149.1"/>
    </source>
</evidence>
<comment type="similarity">
    <text evidence="1">Belongs to the thymidylate kinase family.</text>
</comment>
<dbReference type="GO" id="GO:0006227">
    <property type="term" value="P:dUDP biosynthetic process"/>
    <property type="evidence" value="ECO:0007669"/>
    <property type="project" value="TreeGrafter"/>
</dbReference>
<dbReference type="GO" id="GO:0005739">
    <property type="term" value="C:mitochondrion"/>
    <property type="evidence" value="ECO:0007669"/>
    <property type="project" value="TreeGrafter"/>
</dbReference>
<keyword evidence="5" id="KW-0808">Transferase</keyword>
<evidence type="ECO:0000259" key="4">
    <source>
        <dbReference type="Pfam" id="PF02223"/>
    </source>
</evidence>
<keyword evidence="3" id="KW-0067">ATP-binding</keyword>
<dbReference type="GO" id="GO:0004550">
    <property type="term" value="F:nucleoside diphosphate kinase activity"/>
    <property type="evidence" value="ECO:0007669"/>
    <property type="project" value="TreeGrafter"/>
</dbReference>
<dbReference type="EMBL" id="GECL01001975">
    <property type="protein sequence ID" value="JAP04149.1"/>
    <property type="molecule type" value="Transcribed_RNA"/>
</dbReference>
<dbReference type="GO" id="GO:0006233">
    <property type="term" value="P:dTDP biosynthetic process"/>
    <property type="evidence" value="ECO:0007669"/>
    <property type="project" value="TreeGrafter"/>
</dbReference>
<dbReference type="GO" id="GO:0006235">
    <property type="term" value="P:dTTP biosynthetic process"/>
    <property type="evidence" value="ECO:0007669"/>
    <property type="project" value="TreeGrafter"/>
</dbReference>
<dbReference type="InterPro" id="IPR039430">
    <property type="entry name" value="Thymidylate_kin-like_dom"/>
</dbReference>
<accession>A0A0V0GA91</accession>
<feature type="domain" description="Thymidylate kinase-like" evidence="4">
    <location>
        <begin position="25"/>
        <end position="183"/>
    </location>
</feature>
<evidence type="ECO:0000256" key="1">
    <source>
        <dbReference type="ARBA" id="ARBA00009776"/>
    </source>
</evidence>
<keyword evidence="5" id="KW-0418">Kinase</keyword>
<dbReference type="PANTHER" id="PTHR10344:SF4">
    <property type="entry name" value="UMP-CMP KINASE 2, MITOCHONDRIAL"/>
    <property type="match status" value="1"/>
</dbReference>
<dbReference type="PANTHER" id="PTHR10344">
    <property type="entry name" value="THYMIDYLATE KINASE"/>
    <property type="match status" value="1"/>
</dbReference>
<proteinExistence type="inferred from homology"/>
<organism evidence="5">
    <name type="scientific">Triatoma dimidiata</name>
    <name type="common">Kissing bug</name>
    <name type="synonym">Meccus dimidiatus</name>
    <dbReference type="NCBI Taxonomy" id="72491"/>
    <lineage>
        <taxon>Eukaryota</taxon>
        <taxon>Metazoa</taxon>
        <taxon>Ecdysozoa</taxon>
        <taxon>Arthropoda</taxon>
        <taxon>Hexapoda</taxon>
        <taxon>Insecta</taxon>
        <taxon>Pterygota</taxon>
        <taxon>Neoptera</taxon>
        <taxon>Paraneoptera</taxon>
        <taxon>Hemiptera</taxon>
        <taxon>Heteroptera</taxon>
        <taxon>Panheteroptera</taxon>
        <taxon>Cimicomorpha</taxon>
        <taxon>Reduviidae</taxon>
        <taxon>Triatominae</taxon>
        <taxon>Triatoma</taxon>
    </lineage>
</organism>